<evidence type="ECO:0000256" key="3">
    <source>
        <dbReference type="ARBA" id="ARBA00022448"/>
    </source>
</evidence>
<keyword evidence="7 8" id="KW-0472">Membrane</keyword>
<dbReference type="InterPro" id="IPR011701">
    <property type="entry name" value="MFS"/>
</dbReference>
<feature type="transmembrane region" description="Helical" evidence="8">
    <location>
        <begin position="12"/>
        <end position="30"/>
    </location>
</feature>
<keyword evidence="4" id="KW-1003">Cell membrane</keyword>
<feature type="transmembrane region" description="Helical" evidence="8">
    <location>
        <begin position="139"/>
        <end position="163"/>
    </location>
</feature>
<dbReference type="NCBIfam" id="TIGR00710">
    <property type="entry name" value="efflux_Bcr_CflA"/>
    <property type="match status" value="1"/>
</dbReference>
<dbReference type="Proteomes" id="UP001064971">
    <property type="component" value="Chromosome"/>
</dbReference>
<dbReference type="InterPro" id="IPR036259">
    <property type="entry name" value="MFS_trans_sf"/>
</dbReference>
<evidence type="ECO:0000256" key="1">
    <source>
        <dbReference type="ARBA" id="ARBA00004651"/>
    </source>
</evidence>
<dbReference type="RefSeq" id="WP_264776936.1">
    <property type="nucleotide sequence ID" value="NZ_AP026560.1"/>
</dbReference>
<evidence type="ECO:0000259" key="9">
    <source>
        <dbReference type="PROSITE" id="PS50850"/>
    </source>
</evidence>
<evidence type="ECO:0000256" key="8">
    <source>
        <dbReference type="SAM" id="Phobius"/>
    </source>
</evidence>
<feature type="transmembrane region" description="Helical" evidence="8">
    <location>
        <begin position="81"/>
        <end position="100"/>
    </location>
</feature>
<dbReference type="Pfam" id="PF07690">
    <property type="entry name" value="MFS_1"/>
    <property type="match status" value="1"/>
</dbReference>
<organism evidence="10 11">
    <name type="scientific">Deinococcus aetherius</name>
    <dbReference type="NCBI Taxonomy" id="200252"/>
    <lineage>
        <taxon>Bacteria</taxon>
        <taxon>Thermotogati</taxon>
        <taxon>Deinococcota</taxon>
        <taxon>Deinococci</taxon>
        <taxon>Deinococcales</taxon>
        <taxon>Deinococcaceae</taxon>
        <taxon>Deinococcus</taxon>
    </lineage>
</organism>
<dbReference type="PANTHER" id="PTHR23502:SF132">
    <property type="entry name" value="POLYAMINE TRANSPORTER 2-RELATED"/>
    <property type="match status" value="1"/>
</dbReference>
<evidence type="ECO:0000256" key="6">
    <source>
        <dbReference type="ARBA" id="ARBA00022989"/>
    </source>
</evidence>
<dbReference type="InterPro" id="IPR004812">
    <property type="entry name" value="Efflux_drug-R_Bcr/CmlA"/>
</dbReference>
<dbReference type="InterPro" id="IPR020846">
    <property type="entry name" value="MFS_dom"/>
</dbReference>
<accession>A0ABN6RGI8</accession>
<dbReference type="Gene3D" id="1.20.1720.10">
    <property type="entry name" value="Multidrug resistance protein D"/>
    <property type="match status" value="1"/>
</dbReference>
<feature type="transmembrane region" description="Helical" evidence="8">
    <location>
        <begin position="375"/>
        <end position="394"/>
    </location>
</feature>
<comment type="similarity">
    <text evidence="2">Belongs to the major facilitator superfamily. Bcr/CmlA family.</text>
</comment>
<evidence type="ECO:0000256" key="7">
    <source>
        <dbReference type="ARBA" id="ARBA00023136"/>
    </source>
</evidence>
<feature type="transmembrane region" description="Helical" evidence="8">
    <location>
        <begin position="257"/>
        <end position="276"/>
    </location>
</feature>
<feature type="transmembrane region" description="Helical" evidence="8">
    <location>
        <begin position="50"/>
        <end position="69"/>
    </location>
</feature>
<dbReference type="PANTHER" id="PTHR23502">
    <property type="entry name" value="MAJOR FACILITATOR SUPERFAMILY"/>
    <property type="match status" value="1"/>
</dbReference>
<dbReference type="SUPFAM" id="SSF103473">
    <property type="entry name" value="MFS general substrate transporter"/>
    <property type="match status" value="1"/>
</dbReference>
<dbReference type="CDD" id="cd17320">
    <property type="entry name" value="MFS_MdfA_MDR_like"/>
    <property type="match status" value="1"/>
</dbReference>
<keyword evidence="3" id="KW-0813">Transport</keyword>
<evidence type="ECO:0000256" key="2">
    <source>
        <dbReference type="ARBA" id="ARBA00006236"/>
    </source>
</evidence>
<evidence type="ECO:0000313" key="10">
    <source>
        <dbReference type="EMBL" id="BDP41153.1"/>
    </source>
</evidence>
<keyword evidence="5 8" id="KW-0812">Transmembrane</keyword>
<name>A0ABN6RGI8_9DEIO</name>
<feature type="transmembrane region" description="Helical" evidence="8">
    <location>
        <begin position="288"/>
        <end position="309"/>
    </location>
</feature>
<keyword evidence="6 8" id="KW-1133">Transmembrane helix</keyword>
<protein>
    <submittedName>
        <fullName evidence="10">Bcr/CflA family drug resistance efflux transporter</fullName>
    </submittedName>
</protein>
<feature type="transmembrane region" description="Helical" evidence="8">
    <location>
        <begin position="106"/>
        <end position="127"/>
    </location>
</feature>
<reference evidence="10" key="1">
    <citation type="submission" date="2022-07" db="EMBL/GenBank/DDBJ databases">
        <title>Complete Genome Sequence of the Radioresistant Bacterium Deinococcus aetherius ST0316, Isolated from the Air Dust collected in Lower Stratosphere above Japan.</title>
        <authorList>
            <person name="Satoh K."/>
            <person name="Hagiwara K."/>
            <person name="Katsumata K."/>
            <person name="Kubo A."/>
            <person name="Yokobori S."/>
            <person name="Yamagishi A."/>
            <person name="Oono Y."/>
            <person name="Narumi I."/>
        </authorList>
    </citation>
    <scope>NUCLEOTIDE SEQUENCE</scope>
    <source>
        <strain evidence="10">ST0316</strain>
    </source>
</reference>
<comment type="subcellular location">
    <subcellularLocation>
        <location evidence="1">Cell membrane</location>
        <topology evidence="1">Multi-pass membrane protein</topology>
    </subcellularLocation>
</comment>
<evidence type="ECO:0000256" key="5">
    <source>
        <dbReference type="ARBA" id="ARBA00022692"/>
    </source>
</evidence>
<dbReference type="PROSITE" id="PS50850">
    <property type="entry name" value="MFS"/>
    <property type="match status" value="1"/>
</dbReference>
<feature type="transmembrane region" description="Helical" evidence="8">
    <location>
        <begin position="218"/>
        <end position="237"/>
    </location>
</feature>
<evidence type="ECO:0000313" key="11">
    <source>
        <dbReference type="Proteomes" id="UP001064971"/>
    </source>
</evidence>
<proteinExistence type="inferred from homology"/>
<sequence length="396" mass="40516">MTAAAADSRAPTLGFTLVLGLIQAIWPLTVDLYLPAFPQIARDLGATPGQVQYTLAAYLFGVALGQAALGPVTDKYGRRAPLLAGLGLYLLGTLVCVLAPSVGVLIVGRVVQALGGAAGAVVVSAVVRDRYEGKAAAGLFSTLMLVTGVAPAIAPTLGTWLLTFLPWRAIFGVLAVYGALCLLLVALRLPETHPAPARVGMRLRDAASVYAGLLRRRVFLSYSLAAGFSGGMLFAYITGSPFLFLGELDASPGLYALLFGVNATGLTLASQVNRVLLRRFEPGQMARWAGRVAVVVGLSLLVAAVFHVLSVPLVALLFFALLCCAGLLFPNNTALALSSVSERVGSASALSGTTQSALGALSGTLVGALGGGSVAIMGVITACAVGVVVCHAAARR</sequence>
<feature type="domain" description="Major facilitator superfamily (MFS) profile" evidence="9">
    <location>
        <begin position="15"/>
        <end position="396"/>
    </location>
</feature>
<feature type="transmembrane region" description="Helical" evidence="8">
    <location>
        <begin position="169"/>
        <end position="189"/>
    </location>
</feature>
<keyword evidence="11" id="KW-1185">Reference proteome</keyword>
<evidence type="ECO:0000256" key="4">
    <source>
        <dbReference type="ARBA" id="ARBA00022475"/>
    </source>
</evidence>
<gene>
    <name evidence="10" type="ORF">DAETH_11220</name>
</gene>
<dbReference type="EMBL" id="AP026560">
    <property type="protein sequence ID" value="BDP41153.1"/>
    <property type="molecule type" value="Genomic_DNA"/>
</dbReference>